<dbReference type="AlphaFoldDB" id="A0AA97NPR3"/>
<gene>
    <name evidence="1" type="ORF">OOU_Y34scaffold00797g3</name>
</gene>
<name>A0AA97NPR3_PYRO3</name>
<accession>A0AA97NPR3</accession>
<dbReference type="Proteomes" id="UP000011086">
    <property type="component" value="Unassembled WGS sequence"/>
</dbReference>
<organism evidence="1">
    <name type="scientific">Pyricularia oryzae (strain Y34)</name>
    <name type="common">Rice blast fungus</name>
    <name type="synonym">Magnaporthe oryzae</name>
    <dbReference type="NCBI Taxonomy" id="1143189"/>
    <lineage>
        <taxon>Eukaryota</taxon>
        <taxon>Fungi</taxon>
        <taxon>Dikarya</taxon>
        <taxon>Ascomycota</taxon>
        <taxon>Pezizomycotina</taxon>
        <taxon>Sordariomycetes</taxon>
        <taxon>Sordariomycetidae</taxon>
        <taxon>Magnaporthales</taxon>
        <taxon>Pyriculariaceae</taxon>
        <taxon>Pyricularia</taxon>
    </lineage>
</organism>
<proteinExistence type="predicted"/>
<evidence type="ECO:0000313" key="1">
    <source>
        <dbReference type="EMBL" id="ELQ34104.1"/>
    </source>
</evidence>
<protein>
    <submittedName>
        <fullName evidence="1">Uncharacterized protein</fullName>
    </submittedName>
</protein>
<sequence length="221" mass="24314">MAPSTAAHTMTQVTQQQTVDGRIIDNLAGKMTLTPMGLQRTANFAIPSPYWIGSTADGLCAGGVCPSYESASALQVIHAIFEKVFEFEFSLGSIHLVMAYEPVGAASPGIQHPGPFDQWLDEYSEANDTYTTCRSFFQQLRLLPMGKVTYTLTWAPTDEDDYVYESVPELGFCPIIRNLAVGTVVEARQAVVDNLFTYVTTKEDGNRLSVTSYGVRQRTAY</sequence>
<dbReference type="EMBL" id="JH793618">
    <property type="protein sequence ID" value="ELQ34104.1"/>
    <property type="molecule type" value="Genomic_DNA"/>
</dbReference>
<reference evidence="1" key="1">
    <citation type="journal article" date="2012" name="PLoS Genet.">
        <title>Comparative analysis of the genomes of two field isolates of the rice blast fungus Magnaporthe oryzae.</title>
        <authorList>
            <person name="Xue M."/>
            <person name="Yang J."/>
            <person name="Li Z."/>
            <person name="Hu S."/>
            <person name="Yao N."/>
            <person name="Dean R.A."/>
            <person name="Zhao W."/>
            <person name="Shen M."/>
            <person name="Zhang H."/>
            <person name="Li C."/>
            <person name="Liu L."/>
            <person name="Cao L."/>
            <person name="Xu X."/>
            <person name="Xing Y."/>
            <person name="Hsiang T."/>
            <person name="Zhang Z."/>
            <person name="Xu J.R."/>
            <person name="Peng Y.L."/>
        </authorList>
    </citation>
    <scope>NUCLEOTIDE SEQUENCE</scope>
    <source>
        <strain evidence="1">Y34</strain>
    </source>
</reference>